<dbReference type="Proteomes" id="UP000008805">
    <property type="component" value="Chromosome"/>
</dbReference>
<protein>
    <submittedName>
        <fullName evidence="2">Uncharacterized protein</fullName>
    </submittedName>
</protein>
<keyword evidence="3" id="KW-1185">Reference proteome</keyword>
<dbReference type="KEGG" id="gpa:GPA_15530"/>
<proteinExistence type="predicted"/>
<evidence type="ECO:0000256" key="1">
    <source>
        <dbReference type="SAM" id="MobiDB-lite"/>
    </source>
</evidence>
<dbReference type="HOGENOM" id="CLU_2553483_0_0_11"/>
<gene>
    <name evidence="2" type="ORF">GPA_15530</name>
</gene>
<feature type="region of interest" description="Disordered" evidence="1">
    <location>
        <begin position="58"/>
        <end position="82"/>
    </location>
</feature>
<dbReference type="EMBL" id="FP929047">
    <property type="protein sequence ID" value="CBL04103.1"/>
    <property type="molecule type" value="Genomic_DNA"/>
</dbReference>
<evidence type="ECO:0000313" key="3">
    <source>
        <dbReference type="Proteomes" id="UP000008805"/>
    </source>
</evidence>
<organism evidence="2 3">
    <name type="scientific">Gordonibacter pamelaeae 7-10-1-b</name>
    <dbReference type="NCBI Taxonomy" id="657308"/>
    <lineage>
        <taxon>Bacteria</taxon>
        <taxon>Bacillati</taxon>
        <taxon>Actinomycetota</taxon>
        <taxon>Coriobacteriia</taxon>
        <taxon>Eggerthellales</taxon>
        <taxon>Eggerthellaceae</taxon>
        <taxon>Gordonibacter</taxon>
    </lineage>
</organism>
<dbReference type="BioCyc" id="GPAM657308:GPA_RS16755-MONOMER"/>
<dbReference type="AlphaFoldDB" id="D6E8Q6"/>
<reference evidence="2 3" key="1">
    <citation type="submission" date="2010-03" db="EMBL/GenBank/DDBJ databases">
        <title>The genome sequence of Gordonibacter pamelaeae 7-10-1-bT.</title>
        <authorList>
            <consortium name="metaHIT consortium -- http://www.metahit.eu/"/>
            <person name="Pajon A."/>
            <person name="Turner K."/>
            <person name="Parkhill J."/>
            <person name="Timmis K."/>
            <person name="Oxley A."/>
            <person name="Wurdemann D."/>
        </authorList>
    </citation>
    <scope>NUCLEOTIDE SEQUENCE [LARGE SCALE GENOMIC DNA]</scope>
    <source>
        <strain evidence="3">7-10-1-b</strain>
    </source>
</reference>
<accession>D6E8Q6</accession>
<sequence>MESTQPQAYSFTAAMVAVTSAPLARTLPFLTFLEQVVDVFYRGGGIEQRDLPAHRVRDERRGIGAPRPVAGEEVHPYIGVEQ</sequence>
<name>D6E8Q6_9ACTN</name>
<reference evidence="2 3" key="2">
    <citation type="submission" date="2010-03" db="EMBL/GenBank/DDBJ databases">
        <authorList>
            <person name="Pajon A."/>
        </authorList>
    </citation>
    <scope>NUCLEOTIDE SEQUENCE [LARGE SCALE GENOMIC DNA]</scope>
    <source>
        <strain evidence="3">7-10-1-b</strain>
    </source>
</reference>
<evidence type="ECO:0000313" key="2">
    <source>
        <dbReference type="EMBL" id="CBL04103.1"/>
    </source>
</evidence>